<evidence type="ECO:0008006" key="6">
    <source>
        <dbReference type="Google" id="ProtNLM"/>
    </source>
</evidence>
<evidence type="ECO:0000256" key="1">
    <source>
        <dbReference type="ARBA" id="ARBA00004123"/>
    </source>
</evidence>
<dbReference type="PANTHER" id="PTHR19303:SF74">
    <property type="entry name" value="POGO TRANSPOSABLE ELEMENT WITH KRAB DOMAIN"/>
    <property type="match status" value="1"/>
</dbReference>
<comment type="subcellular location">
    <subcellularLocation>
        <location evidence="1">Nucleus</location>
    </subcellularLocation>
</comment>
<accession>A0AAV8X8R8</accession>
<dbReference type="InterPro" id="IPR050863">
    <property type="entry name" value="CenT-Element_Derived"/>
</dbReference>
<proteinExistence type="predicted"/>
<dbReference type="Gene3D" id="1.10.10.60">
    <property type="entry name" value="Homeodomain-like"/>
    <property type="match status" value="1"/>
</dbReference>
<evidence type="ECO:0000259" key="3">
    <source>
        <dbReference type="Pfam" id="PF05225"/>
    </source>
</evidence>
<dbReference type="InterPro" id="IPR036397">
    <property type="entry name" value="RNaseH_sf"/>
</dbReference>
<organism evidence="4 5">
    <name type="scientific">Aromia moschata</name>
    <dbReference type="NCBI Taxonomy" id="1265417"/>
    <lineage>
        <taxon>Eukaryota</taxon>
        <taxon>Metazoa</taxon>
        <taxon>Ecdysozoa</taxon>
        <taxon>Arthropoda</taxon>
        <taxon>Hexapoda</taxon>
        <taxon>Insecta</taxon>
        <taxon>Pterygota</taxon>
        <taxon>Neoptera</taxon>
        <taxon>Endopterygota</taxon>
        <taxon>Coleoptera</taxon>
        <taxon>Polyphaga</taxon>
        <taxon>Cucujiformia</taxon>
        <taxon>Chrysomeloidea</taxon>
        <taxon>Cerambycidae</taxon>
        <taxon>Cerambycinae</taxon>
        <taxon>Callichromatini</taxon>
        <taxon>Aromia</taxon>
    </lineage>
</organism>
<dbReference type="EMBL" id="JAPWTK010000919">
    <property type="protein sequence ID" value="KAJ8935213.1"/>
    <property type="molecule type" value="Genomic_DNA"/>
</dbReference>
<evidence type="ECO:0000313" key="4">
    <source>
        <dbReference type="EMBL" id="KAJ8935213.1"/>
    </source>
</evidence>
<dbReference type="Pfam" id="PF03184">
    <property type="entry name" value="DDE_1"/>
    <property type="match status" value="1"/>
</dbReference>
<dbReference type="Proteomes" id="UP001162162">
    <property type="component" value="Unassembled WGS sequence"/>
</dbReference>
<dbReference type="Gene3D" id="3.30.420.10">
    <property type="entry name" value="Ribonuclease H-like superfamily/Ribonuclease H"/>
    <property type="match status" value="1"/>
</dbReference>
<evidence type="ECO:0000259" key="2">
    <source>
        <dbReference type="Pfam" id="PF03184"/>
    </source>
</evidence>
<protein>
    <recommendedName>
        <fullName evidence="6">HTH psq-type domain-containing protein</fullName>
    </recommendedName>
</protein>
<feature type="domain" description="HTH psq-type" evidence="3">
    <location>
        <begin position="16"/>
        <end position="51"/>
    </location>
</feature>
<dbReference type="GO" id="GO:0003677">
    <property type="term" value="F:DNA binding"/>
    <property type="evidence" value="ECO:0007669"/>
    <property type="project" value="InterPro"/>
</dbReference>
<dbReference type="InterPro" id="IPR007889">
    <property type="entry name" value="HTH_Psq"/>
</dbReference>
<dbReference type="InterPro" id="IPR009057">
    <property type="entry name" value="Homeodomain-like_sf"/>
</dbReference>
<dbReference type="SUPFAM" id="SSF46689">
    <property type="entry name" value="Homeodomain-like"/>
    <property type="match status" value="1"/>
</dbReference>
<keyword evidence="5" id="KW-1185">Reference proteome</keyword>
<dbReference type="GO" id="GO:0005634">
    <property type="term" value="C:nucleus"/>
    <property type="evidence" value="ECO:0007669"/>
    <property type="project" value="UniProtKB-SubCell"/>
</dbReference>
<comment type="caution">
    <text evidence="4">The sequence shown here is derived from an EMBL/GenBank/DDBJ whole genome shotgun (WGS) entry which is preliminary data.</text>
</comment>
<sequence length="360" mass="41147">MPKFKGRNTNRGNWSQESMKKACDAVISGKMGLRQAAVTYSVPKSSLFDKVNALRSGQEVTLDTKLGRFTQTFNSEHETALVDHVKDLSSRLMPLSRKEFLQLTFQLAEKLKIPHRFSKTKKMAGKDFYQAFMSRHPDRSLRTPESTSLMRCVGFNRPQVERFFNGLSLLMEKFKFQPYNIYNCDETAASTVQKHAKVLSEKGQRQVGKITSAERESVLEAQPNGWMNADLFLKWMGHFIKYANPSKERPVLLVLDGHASHKDLRVITFAREHNIHMISTPPHTTHKLQPLDRTFMKPFKDAYYEACGLWMRKNPGARITEYEIAGLVNTAFTKVSRNAIAQKGFECTGIVPFNAQIFDD</sequence>
<dbReference type="InterPro" id="IPR004875">
    <property type="entry name" value="DDE_SF_endonuclease_dom"/>
</dbReference>
<reference evidence="4" key="1">
    <citation type="journal article" date="2023" name="Insect Mol. Biol.">
        <title>Genome sequencing provides insights into the evolution of gene families encoding plant cell wall-degrading enzymes in longhorned beetles.</title>
        <authorList>
            <person name="Shin N.R."/>
            <person name="Okamura Y."/>
            <person name="Kirsch R."/>
            <person name="Pauchet Y."/>
        </authorList>
    </citation>
    <scope>NUCLEOTIDE SEQUENCE</scope>
    <source>
        <strain evidence="4">AMC_N1</strain>
    </source>
</reference>
<evidence type="ECO:0000313" key="5">
    <source>
        <dbReference type="Proteomes" id="UP001162162"/>
    </source>
</evidence>
<gene>
    <name evidence="4" type="ORF">NQ318_017129</name>
</gene>
<dbReference type="PANTHER" id="PTHR19303">
    <property type="entry name" value="TRANSPOSON"/>
    <property type="match status" value="1"/>
</dbReference>
<feature type="domain" description="DDE-1" evidence="2">
    <location>
        <begin position="209"/>
        <end position="327"/>
    </location>
</feature>
<name>A0AAV8X8R8_9CUCU</name>
<dbReference type="AlphaFoldDB" id="A0AAV8X8R8"/>
<dbReference type="Pfam" id="PF05225">
    <property type="entry name" value="HTH_psq"/>
    <property type="match status" value="1"/>
</dbReference>